<comment type="caution">
    <text evidence="8">The sequence shown here is derived from an EMBL/GenBank/DDBJ whole genome shotgun (WGS) entry which is preliminary data.</text>
</comment>
<evidence type="ECO:0000313" key="9">
    <source>
        <dbReference type="Proteomes" id="UP000324595"/>
    </source>
</evidence>
<name>A0A5D3YI87_9BACT</name>
<dbReference type="InterPro" id="IPR050495">
    <property type="entry name" value="ATG22/LtaA_families"/>
</dbReference>
<reference evidence="8 9" key="1">
    <citation type="submission" date="2019-07" db="EMBL/GenBank/DDBJ databases">
        <title>Genomic Encyclopedia of Archaeal and Bacterial Type Strains, Phase II (KMG-II): from individual species to whole genera.</title>
        <authorList>
            <person name="Goeker M."/>
        </authorList>
    </citation>
    <scope>NUCLEOTIDE SEQUENCE [LARGE SCALE GENOMIC DNA]</scope>
    <source>
        <strain evidence="8 9">DSM 21935</strain>
    </source>
</reference>
<evidence type="ECO:0000256" key="4">
    <source>
        <dbReference type="ARBA" id="ARBA00022989"/>
    </source>
</evidence>
<dbReference type="PROSITE" id="PS50850">
    <property type="entry name" value="MFS"/>
    <property type="match status" value="1"/>
</dbReference>
<feature type="domain" description="Major facilitator superfamily (MFS) profile" evidence="7">
    <location>
        <begin position="246"/>
        <end position="436"/>
    </location>
</feature>
<organism evidence="8 9">
    <name type="scientific">Fodinibius salinus</name>
    <dbReference type="NCBI Taxonomy" id="860790"/>
    <lineage>
        <taxon>Bacteria</taxon>
        <taxon>Pseudomonadati</taxon>
        <taxon>Balneolota</taxon>
        <taxon>Balneolia</taxon>
        <taxon>Balneolales</taxon>
        <taxon>Balneolaceae</taxon>
        <taxon>Fodinibius</taxon>
    </lineage>
</organism>
<feature type="transmembrane region" description="Helical" evidence="6">
    <location>
        <begin position="283"/>
        <end position="304"/>
    </location>
</feature>
<dbReference type="AlphaFoldDB" id="A0A5D3YI87"/>
<dbReference type="InterPro" id="IPR020846">
    <property type="entry name" value="MFS_dom"/>
</dbReference>
<proteinExistence type="predicted"/>
<feature type="transmembrane region" description="Helical" evidence="6">
    <location>
        <begin position="371"/>
        <end position="396"/>
    </location>
</feature>
<dbReference type="GO" id="GO:0012505">
    <property type="term" value="C:endomembrane system"/>
    <property type="evidence" value="ECO:0007669"/>
    <property type="project" value="UniProtKB-SubCell"/>
</dbReference>
<protein>
    <submittedName>
        <fullName evidence="8">MFS transporter, UMF1 family</fullName>
    </submittedName>
</protein>
<dbReference type="Pfam" id="PF11700">
    <property type="entry name" value="ATG22"/>
    <property type="match status" value="1"/>
</dbReference>
<feature type="transmembrane region" description="Helical" evidence="6">
    <location>
        <begin position="313"/>
        <end position="331"/>
    </location>
</feature>
<evidence type="ECO:0000256" key="1">
    <source>
        <dbReference type="ARBA" id="ARBA00004127"/>
    </source>
</evidence>
<sequence>MMSKSKNNKSESFISLFSWALYDWANSAFFAVILTFVFAAYFSESVVQDKTLGSTLWGNIVAASGLVIALTAPFVGAIADQLGRRKPWIGWFSLVSIGATAALWFVEPSQDYIVLAMVLVFFGTIGAEFAIIFYNAMLPDLASKQRIGRWSGWSWGLGYAGGLACLIVALFIFVNVEEPPLGLSKASSEHIRATFILVAIWYAVFSVPMFVKTSDRPRQNISLLEAAKSGWQQLKTSIKNVREYKHIVRFLIARMVFVDALATVFAYGGIYAKEVFDFSFTEVLYFGIGLNLTAGIGAAIFAWLDDKIGSRPTMLISLLGLIMTTSGVLLVTSLNLFWVFGLLLGIFVGPAQAASRTYMARVSPEGLENQMFGLMALSGKVTAFMGPFLVGWLTYWSGSQRIGMTVIVALFVIGFGLLYTVPNAEQVQVDGASSFD</sequence>
<dbReference type="SUPFAM" id="SSF103473">
    <property type="entry name" value="MFS general substrate transporter"/>
    <property type="match status" value="1"/>
</dbReference>
<keyword evidence="2" id="KW-0813">Transport</keyword>
<feature type="transmembrane region" description="Helical" evidence="6">
    <location>
        <begin position="88"/>
        <end position="106"/>
    </location>
</feature>
<comment type="subcellular location">
    <subcellularLocation>
        <location evidence="1">Endomembrane system</location>
        <topology evidence="1">Multi-pass membrane protein</topology>
    </subcellularLocation>
</comment>
<dbReference type="PANTHER" id="PTHR23519">
    <property type="entry name" value="AUTOPHAGY-RELATED PROTEIN 22"/>
    <property type="match status" value="1"/>
</dbReference>
<evidence type="ECO:0000256" key="2">
    <source>
        <dbReference type="ARBA" id="ARBA00022448"/>
    </source>
</evidence>
<feature type="transmembrane region" description="Helical" evidence="6">
    <location>
        <begin position="112"/>
        <end position="134"/>
    </location>
</feature>
<dbReference type="InterPro" id="IPR024671">
    <property type="entry name" value="Atg22-like"/>
</dbReference>
<keyword evidence="9" id="KW-1185">Reference proteome</keyword>
<gene>
    <name evidence="8" type="ORF">LX73_2193</name>
</gene>
<feature type="transmembrane region" description="Helical" evidence="6">
    <location>
        <begin position="193"/>
        <end position="211"/>
    </location>
</feature>
<dbReference type="Gene3D" id="1.20.1250.20">
    <property type="entry name" value="MFS general substrate transporter like domains"/>
    <property type="match status" value="1"/>
</dbReference>
<feature type="transmembrane region" description="Helical" evidence="6">
    <location>
        <begin position="21"/>
        <end position="43"/>
    </location>
</feature>
<feature type="transmembrane region" description="Helical" evidence="6">
    <location>
        <begin position="251"/>
        <end position="271"/>
    </location>
</feature>
<feature type="transmembrane region" description="Helical" evidence="6">
    <location>
        <begin position="155"/>
        <end position="173"/>
    </location>
</feature>
<dbReference type="InterPro" id="IPR036259">
    <property type="entry name" value="MFS_trans_sf"/>
</dbReference>
<keyword evidence="3 6" id="KW-0812">Transmembrane</keyword>
<evidence type="ECO:0000313" key="8">
    <source>
        <dbReference type="EMBL" id="TYP91950.1"/>
    </source>
</evidence>
<evidence type="ECO:0000259" key="7">
    <source>
        <dbReference type="PROSITE" id="PS50850"/>
    </source>
</evidence>
<dbReference type="GO" id="GO:0022857">
    <property type="term" value="F:transmembrane transporter activity"/>
    <property type="evidence" value="ECO:0007669"/>
    <property type="project" value="InterPro"/>
</dbReference>
<dbReference type="Proteomes" id="UP000324595">
    <property type="component" value="Unassembled WGS sequence"/>
</dbReference>
<dbReference type="RefSeq" id="WP_246138238.1">
    <property type="nucleotide sequence ID" value="NZ_VNHY01000004.1"/>
</dbReference>
<dbReference type="EMBL" id="VNHY01000004">
    <property type="protein sequence ID" value="TYP91950.1"/>
    <property type="molecule type" value="Genomic_DNA"/>
</dbReference>
<feature type="transmembrane region" description="Helical" evidence="6">
    <location>
        <begin position="402"/>
        <end position="421"/>
    </location>
</feature>
<evidence type="ECO:0000256" key="3">
    <source>
        <dbReference type="ARBA" id="ARBA00022692"/>
    </source>
</evidence>
<evidence type="ECO:0000256" key="6">
    <source>
        <dbReference type="SAM" id="Phobius"/>
    </source>
</evidence>
<accession>A0A5D3YI87</accession>
<dbReference type="PANTHER" id="PTHR23519:SF1">
    <property type="entry name" value="AUTOPHAGY-RELATED PROTEIN 22"/>
    <property type="match status" value="1"/>
</dbReference>
<keyword evidence="5 6" id="KW-0472">Membrane</keyword>
<feature type="transmembrane region" description="Helical" evidence="6">
    <location>
        <begin position="55"/>
        <end position="76"/>
    </location>
</feature>
<keyword evidence="4 6" id="KW-1133">Transmembrane helix</keyword>
<evidence type="ECO:0000256" key="5">
    <source>
        <dbReference type="ARBA" id="ARBA00023136"/>
    </source>
</evidence>